<keyword evidence="4" id="KW-0862">Zinc</keyword>
<dbReference type="GO" id="GO:0032259">
    <property type="term" value="P:methylation"/>
    <property type="evidence" value="ECO:0007669"/>
    <property type="project" value="UniProtKB-KW"/>
</dbReference>
<dbReference type="GO" id="GO:0008898">
    <property type="term" value="F:S-adenosylmethionine-homocysteine S-methyltransferase activity"/>
    <property type="evidence" value="ECO:0007669"/>
    <property type="project" value="TreeGrafter"/>
</dbReference>
<dbReference type="PANTHER" id="PTHR46015:SF10">
    <property type="entry name" value="HOMOCYSTEINE S-METHYLTRANSFERASE 3"/>
    <property type="match status" value="1"/>
</dbReference>
<dbReference type="GO" id="GO:0046872">
    <property type="term" value="F:metal ion binding"/>
    <property type="evidence" value="ECO:0007669"/>
    <property type="project" value="UniProtKB-KW"/>
</dbReference>
<name>A0AAV8S8C0_9ROSI</name>
<dbReference type="Proteomes" id="UP001159364">
    <property type="component" value="Linkage Group LG12"/>
</dbReference>
<protein>
    <recommendedName>
        <fullName evidence="5">Hcy-binding domain-containing protein</fullName>
    </recommendedName>
</protein>
<keyword evidence="7" id="KW-1185">Reference proteome</keyword>
<organism evidence="6 7">
    <name type="scientific">Erythroxylum novogranatense</name>
    <dbReference type="NCBI Taxonomy" id="1862640"/>
    <lineage>
        <taxon>Eukaryota</taxon>
        <taxon>Viridiplantae</taxon>
        <taxon>Streptophyta</taxon>
        <taxon>Embryophyta</taxon>
        <taxon>Tracheophyta</taxon>
        <taxon>Spermatophyta</taxon>
        <taxon>Magnoliopsida</taxon>
        <taxon>eudicotyledons</taxon>
        <taxon>Gunneridae</taxon>
        <taxon>Pentapetalae</taxon>
        <taxon>rosids</taxon>
        <taxon>fabids</taxon>
        <taxon>Malpighiales</taxon>
        <taxon>Erythroxylaceae</taxon>
        <taxon>Erythroxylum</taxon>
    </lineage>
</organism>
<feature type="domain" description="Hcy-binding" evidence="5">
    <location>
        <begin position="38"/>
        <end position="179"/>
    </location>
</feature>
<keyword evidence="3" id="KW-0479">Metal-binding</keyword>
<dbReference type="GO" id="GO:0009086">
    <property type="term" value="P:methionine biosynthetic process"/>
    <property type="evidence" value="ECO:0007669"/>
    <property type="project" value="TreeGrafter"/>
</dbReference>
<comment type="caution">
    <text evidence="6">The sequence shown here is derived from an EMBL/GenBank/DDBJ whole genome shotgun (WGS) entry which is preliminary data.</text>
</comment>
<dbReference type="AlphaFoldDB" id="A0AAV8S8C0"/>
<evidence type="ECO:0000256" key="4">
    <source>
        <dbReference type="ARBA" id="ARBA00022833"/>
    </source>
</evidence>
<keyword evidence="2" id="KW-0808">Transferase</keyword>
<dbReference type="InterPro" id="IPR051486">
    <property type="entry name" value="Hcy_S-methyltransferase"/>
</dbReference>
<sequence>MTHSSKIRGQMNAHIQICKCKILTFSESELDSAIKAFVTTAYSLLEKSVEIACDARVIYYERCKGSLDGNNNGRVLELHSILVAASVGSYGAYLDFHHRRVKILTESRADLIAFETNPNKDKISAYPVLLEDEGITIPAWFFNSKDGINVVSFECASIAESYKQVVAVGTNCTPPRFIQVFNNSSSHYYLKLKHNYFSILNQRIFFSNFNTTFVVINPIFITLHNPSRKLPQYFSSLH</sequence>
<proteinExistence type="predicted"/>
<dbReference type="PANTHER" id="PTHR46015">
    <property type="entry name" value="ZGC:172121"/>
    <property type="match status" value="1"/>
</dbReference>
<dbReference type="Pfam" id="PF02574">
    <property type="entry name" value="S-methyl_trans"/>
    <property type="match status" value="1"/>
</dbReference>
<reference evidence="6 7" key="1">
    <citation type="submission" date="2021-09" db="EMBL/GenBank/DDBJ databases">
        <title>Genomic insights and catalytic innovation underlie evolution of tropane alkaloids biosynthesis.</title>
        <authorList>
            <person name="Wang Y.-J."/>
            <person name="Tian T."/>
            <person name="Huang J.-P."/>
            <person name="Huang S.-X."/>
        </authorList>
    </citation>
    <scope>NUCLEOTIDE SEQUENCE [LARGE SCALE GENOMIC DNA]</scope>
    <source>
        <strain evidence="6">KIB-2018</strain>
        <tissue evidence="6">Leaf</tissue>
    </source>
</reference>
<dbReference type="InterPro" id="IPR003726">
    <property type="entry name" value="HCY_dom"/>
</dbReference>
<keyword evidence="1" id="KW-0489">Methyltransferase</keyword>
<evidence type="ECO:0000259" key="5">
    <source>
        <dbReference type="Pfam" id="PF02574"/>
    </source>
</evidence>
<accession>A0AAV8S8C0</accession>
<dbReference type="SUPFAM" id="SSF82282">
    <property type="entry name" value="Homocysteine S-methyltransferase"/>
    <property type="match status" value="1"/>
</dbReference>
<evidence type="ECO:0000256" key="2">
    <source>
        <dbReference type="ARBA" id="ARBA00022679"/>
    </source>
</evidence>
<dbReference type="InterPro" id="IPR036589">
    <property type="entry name" value="HCY_dom_sf"/>
</dbReference>
<gene>
    <name evidence="6" type="ORF">K2173_000863</name>
</gene>
<evidence type="ECO:0000313" key="6">
    <source>
        <dbReference type="EMBL" id="KAJ8748291.1"/>
    </source>
</evidence>
<evidence type="ECO:0000256" key="1">
    <source>
        <dbReference type="ARBA" id="ARBA00022603"/>
    </source>
</evidence>
<dbReference type="Gene3D" id="3.20.20.330">
    <property type="entry name" value="Homocysteine-binding-like domain"/>
    <property type="match status" value="1"/>
</dbReference>
<dbReference type="GO" id="GO:0033528">
    <property type="term" value="P:S-methylmethionine cycle"/>
    <property type="evidence" value="ECO:0007669"/>
    <property type="project" value="TreeGrafter"/>
</dbReference>
<evidence type="ECO:0000256" key="3">
    <source>
        <dbReference type="ARBA" id="ARBA00022723"/>
    </source>
</evidence>
<evidence type="ECO:0000313" key="7">
    <source>
        <dbReference type="Proteomes" id="UP001159364"/>
    </source>
</evidence>
<dbReference type="EMBL" id="JAIWQS010000012">
    <property type="protein sequence ID" value="KAJ8748291.1"/>
    <property type="molecule type" value="Genomic_DNA"/>
</dbReference>